<keyword evidence="5 6" id="KW-0496">Mitochondrion</keyword>
<evidence type="ECO:0000256" key="6">
    <source>
        <dbReference type="RuleBase" id="RU363045"/>
    </source>
</evidence>
<evidence type="ECO:0000313" key="7">
    <source>
        <dbReference type="EMBL" id="ODV84951.1"/>
    </source>
</evidence>
<organism evidence="7 8">
    <name type="scientific">[Candida] arabinofermentans NRRL YB-2248</name>
    <dbReference type="NCBI Taxonomy" id="983967"/>
    <lineage>
        <taxon>Eukaryota</taxon>
        <taxon>Fungi</taxon>
        <taxon>Dikarya</taxon>
        <taxon>Ascomycota</taxon>
        <taxon>Saccharomycotina</taxon>
        <taxon>Pichiomycetes</taxon>
        <taxon>Pichiales</taxon>
        <taxon>Pichiaceae</taxon>
        <taxon>Ogataea</taxon>
        <taxon>Ogataea/Candida clade</taxon>
    </lineage>
</organism>
<evidence type="ECO:0000256" key="1">
    <source>
        <dbReference type="ARBA" id="ARBA00004173"/>
    </source>
</evidence>
<dbReference type="SUPFAM" id="SSF51219">
    <property type="entry name" value="TRAP-like"/>
    <property type="match status" value="1"/>
</dbReference>
<keyword evidence="8" id="KW-1185">Reference proteome</keyword>
<evidence type="ECO:0000256" key="5">
    <source>
        <dbReference type="ARBA" id="ARBA00023128"/>
    </source>
</evidence>
<dbReference type="GO" id="GO:0007007">
    <property type="term" value="P:inner mitochondrial membrane organization"/>
    <property type="evidence" value="ECO:0007669"/>
    <property type="project" value="TreeGrafter"/>
</dbReference>
<evidence type="ECO:0000313" key="8">
    <source>
        <dbReference type="Proteomes" id="UP000094801"/>
    </source>
</evidence>
<reference evidence="8" key="1">
    <citation type="submission" date="2016-04" db="EMBL/GenBank/DDBJ databases">
        <title>Comparative genomics of biotechnologically important yeasts.</title>
        <authorList>
            <consortium name="DOE Joint Genome Institute"/>
            <person name="Riley R."/>
            <person name="Haridas S."/>
            <person name="Wolfe K.H."/>
            <person name="Lopes M.R."/>
            <person name="Hittinger C.T."/>
            <person name="Goker M."/>
            <person name="Salamov A."/>
            <person name="Wisecaver J."/>
            <person name="Long T.M."/>
            <person name="Aerts A.L."/>
            <person name="Barry K."/>
            <person name="Choi C."/>
            <person name="Clum A."/>
            <person name="Coughlan A.Y."/>
            <person name="Deshpande S."/>
            <person name="Douglass A.P."/>
            <person name="Hanson S.J."/>
            <person name="Klenk H.-P."/>
            <person name="Labutti K."/>
            <person name="Lapidus A."/>
            <person name="Lindquist E."/>
            <person name="Lipzen A."/>
            <person name="Meier-Kolthoff J.P."/>
            <person name="Ohm R.A."/>
            <person name="Otillar R.P."/>
            <person name="Pangilinan J."/>
            <person name="Peng Y."/>
            <person name="Rokas A."/>
            <person name="Rosa C.A."/>
            <person name="Scheuner C."/>
            <person name="Sibirny A.A."/>
            <person name="Slot J.C."/>
            <person name="Stielow J.B."/>
            <person name="Sun H."/>
            <person name="Kurtzman C.P."/>
            <person name="Blackwell M."/>
            <person name="Grigoriev I.V."/>
            <person name="Jeffries T.W."/>
        </authorList>
    </citation>
    <scope>NUCLEOTIDE SEQUENCE [LARGE SCALE GENOMIC DNA]</scope>
    <source>
        <strain evidence="8">NRRL YB-2248</strain>
    </source>
</reference>
<name>A0A1E4SZR9_9ASCO</name>
<gene>
    <name evidence="7" type="ORF">CANARDRAFT_199767</name>
</gene>
<proteinExistence type="inferred from homology"/>
<keyword evidence="4" id="KW-0809">Transit peptide</keyword>
<protein>
    <recommendedName>
        <fullName evidence="3 6">Altered inheritance of mitochondria protein 24, mitochondrial</fullName>
    </recommendedName>
</protein>
<dbReference type="Gene3D" id="3.60.160.10">
    <property type="entry name" value="Mitochondrial biogenesis AIM24"/>
    <property type="match status" value="1"/>
</dbReference>
<sequence>MRTVISNITDRFSKSKPITLKSASIDSTKSGNESFKITTSLPTTTGAGAFASPITFEVLGNSQNLLNIKLPKSSILNLRYSNKNQKTLALNGSIADLYVELGKLQSKESKSTMIFQRCFNSKNPLSILMSNCAQGASFAVNTINSGSSWVVKKDALLAWSGNHLDLDLSEKYGKLVGIKGSGSFVLSSPGQLLTVELNEGESISVNPASLLAYSTVGTVPVGDELKTGIRSLVELSVPGISGLSVLSRYFSKIKSVTVGAIQRLTALVKKSAKSSELYDQKTAFFSGLWSRMKRSTVKVINGSNQSYFVELKGPKTLLITNAIQLKDKILTEDEVSKLI</sequence>
<accession>A0A1E4SZR9</accession>
<dbReference type="Pfam" id="PF01987">
    <property type="entry name" value="AIM24"/>
    <property type="match status" value="1"/>
</dbReference>
<dbReference type="AlphaFoldDB" id="A0A1E4SZR9"/>
<dbReference type="PANTHER" id="PTHR36959:SF2">
    <property type="entry name" value="ALTERED INHERITANCE OF MITOCHONDRIA PROTEIN 24, MITOCHONDRIAL"/>
    <property type="match status" value="1"/>
</dbReference>
<dbReference type="Proteomes" id="UP000094801">
    <property type="component" value="Unassembled WGS sequence"/>
</dbReference>
<dbReference type="PANTHER" id="PTHR36959">
    <property type="entry name" value="ALTERED INHERITANCE OF MITOCHONDRIA PROTEIN 24, MITOCHONDRIAL"/>
    <property type="match status" value="1"/>
</dbReference>
<comment type="similarity">
    <text evidence="2 6">Belongs to the AIM24 family.</text>
</comment>
<dbReference type="InterPro" id="IPR036983">
    <property type="entry name" value="AIM24_sf"/>
</dbReference>
<evidence type="ECO:0000256" key="3">
    <source>
        <dbReference type="ARBA" id="ARBA00013287"/>
    </source>
</evidence>
<evidence type="ECO:0000256" key="2">
    <source>
        <dbReference type="ARBA" id="ARBA00009322"/>
    </source>
</evidence>
<dbReference type="EMBL" id="KV453854">
    <property type="protein sequence ID" value="ODV84951.1"/>
    <property type="molecule type" value="Genomic_DNA"/>
</dbReference>
<dbReference type="OrthoDB" id="5295771at2759"/>
<dbReference type="GO" id="GO:0005743">
    <property type="term" value="C:mitochondrial inner membrane"/>
    <property type="evidence" value="ECO:0007669"/>
    <property type="project" value="TreeGrafter"/>
</dbReference>
<dbReference type="InterPro" id="IPR002838">
    <property type="entry name" value="AIM24"/>
</dbReference>
<evidence type="ECO:0000256" key="4">
    <source>
        <dbReference type="ARBA" id="ARBA00022946"/>
    </source>
</evidence>
<comment type="subcellular location">
    <subcellularLocation>
        <location evidence="1 6">Mitochondrion</location>
    </subcellularLocation>
</comment>
<dbReference type="InterPro" id="IPR016031">
    <property type="entry name" value="Trp_RNA-bd_attenuator-like_dom"/>
</dbReference>